<name>A0A453GJ14_AEGTS</name>
<keyword evidence="3" id="KW-1185">Reference proteome</keyword>
<reference evidence="2" key="3">
    <citation type="journal article" date="2017" name="Nature">
        <title>Genome sequence of the progenitor of the wheat D genome Aegilops tauschii.</title>
        <authorList>
            <person name="Luo M.C."/>
            <person name="Gu Y.Q."/>
            <person name="Puiu D."/>
            <person name="Wang H."/>
            <person name="Twardziok S.O."/>
            <person name="Deal K.R."/>
            <person name="Huo N."/>
            <person name="Zhu T."/>
            <person name="Wang L."/>
            <person name="Wang Y."/>
            <person name="McGuire P.E."/>
            <person name="Liu S."/>
            <person name="Long H."/>
            <person name="Ramasamy R.K."/>
            <person name="Rodriguez J.C."/>
            <person name="Van S.L."/>
            <person name="Yuan L."/>
            <person name="Wang Z."/>
            <person name="Xia Z."/>
            <person name="Xiao L."/>
            <person name="Anderson O.D."/>
            <person name="Ouyang S."/>
            <person name="Liang Y."/>
            <person name="Zimin A.V."/>
            <person name="Pertea G."/>
            <person name="Qi P."/>
            <person name="Bennetzen J.L."/>
            <person name="Dai X."/>
            <person name="Dawson M.W."/>
            <person name="Muller H.G."/>
            <person name="Kugler K."/>
            <person name="Rivarola-Duarte L."/>
            <person name="Spannagl M."/>
            <person name="Mayer K.F.X."/>
            <person name="Lu F.H."/>
            <person name="Bevan M.W."/>
            <person name="Leroy P."/>
            <person name="Li P."/>
            <person name="You F.M."/>
            <person name="Sun Q."/>
            <person name="Liu Z."/>
            <person name="Lyons E."/>
            <person name="Wicker T."/>
            <person name="Salzberg S.L."/>
            <person name="Devos K.M."/>
            <person name="Dvorak J."/>
        </authorList>
    </citation>
    <scope>NUCLEOTIDE SEQUENCE [LARGE SCALE GENOMIC DNA]</scope>
    <source>
        <strain evidence="2">cv. AL8/78</strain>
    </source>
</reference>
<dbReference type="Gramene" id="AET3Gv21037300.36">
    <property type="protein sequence ID" value="AET3Gv21037300.36"/>
    <property type="gene ID" value="AET3Gv21037300"/>
</dbReference>
<evidence type="ECO:0000313" key="3">
    <source>
        <dbReference type="Proteomes" id="UP000015105"/>
    </source>
</evidence>
<feature type="compositionally biased region" description="Low complexity" evidence="1">
    <location>
        <begin position="60"/>
        <end position="69"/>
    </location>
</feature>
<reference evidence="3" key="1">
    <citation type="journal article" date="2014" name="Science">
        <title>Ancient hybridizations among the ancestral genomes of bread wheat.</title>
        <authorList>
            <consortium name="International Wheat Genome Sequencing Consortium,"/>
            <person name="Marcussen T."/>
            <person name="Sandve S.R."/>
            <person name="Heier L."/>
            <person name="Spannagl M."/>
            <person name="Pfeifer M."/>
            <person name="Jakobsen K.S."/>
            <person name="Wulff B.B."/>
            <person name="Steuernagel B."/>
            <person name="Mayer K.F."/>
            <person name="Olsen O.A."/>
        </authorList>
    </citation>
    <scope>NUCLEOTIDE SEQUENCE [LARGE SCALE GENOMIC DNA]</scope>
    <source>
        <strain evidence="3">cv. AL8/78</strain>
    </source>
</reference>
<evidence type="ECO:0000256" key="1">
    <source>
        <dbReference type="SAM" id="MobiDB-lite"/>
    </source>
</evidence>
<dbReference type="AlphaFoldDB" id="A0A453GJ14"/>
<reference evidence="3" key="2">
    <citation type="journal article" date="2017" name="Nat. Plants">
        <title>The Aegilops tauschii genome reveals multiple impacts of transposons.</title>
        <authorList>
            <person name="Zhao G."/>
            <person name="Zou C."/>
            <person name="Li K."/>
            <person name="Wang K."/>
            <person name="Li T."/>
            <person name="Gao L."/>
            <person name="Zhang X."/>
            <person name="Wang H."/>
            <person name="Yang Z."/>
            <person name="Liu X."/>
            <person name="Jiang W."/>
            <person name="Mao L."/>
            <person name="Kong X."/>
            <person name="Jiao Y."/>
            <person name="Jia J."/>
        </authorList>
    </citation>
    <scope>NUCLEOTIDE SEQUENCE [LARGE SCALE GENOMIC DNA]</scope>
    <source>
        <strain evidence="3">cv. AL8/78</strain>
    </source>
</reference>
<feature type="compositionally biased region" description="Low complexity" evidence="1">
    <location>
        <begin position="25"/>
        <end position="35"/>
    </location>
</feature>
<feature type="compositionally biased region" description="Polar residues" evidence="1">
    <location>
        <begin position="37"/>
        <end position="48"/>
    </location>
</feature>
<proteinExistence type="predicted"/>
<dbReference type="Proteomes" id="UP000015105">
    <property type="component" value="Chromosome 3D"/>
</dbReference>
<sequence>VTGDSTRNCWLHHRLLPPTATNHRSLPVPSALPLPLQNPSNCRQSTADTRTPRPRPWRRPSPAVPARWSGGFSRRRPKATSSSSR</sequence>
<dbReference type="EnsemblPlants" id="AET3Gv21037300.36">
    <property type="protein sequence ID" value="AET3Gv21037300.36"/>
    <property type="gene ID" value="AET3Gv21037300"/>
</dbReference>
<evidence type="ECO:0000313" key="2">
    <source>
        <dbReference type="EnsemblPlants" id="AET3Gv21037300.36"/>
    </source>
</evidence>
<feature type="region of interest" description="Disordered" evidence="1">
    <location>
        <begin position="19"/>
        <end position="85"/>
    </location>
</feature>
<organism evidence="2 3">
    <name type="scientific">Aegilops tauschii subsp. strangulata</name>
    <name type="common">Goatgrass</name>
    <dbReference type="NCBI Taxonomy" id="200361"/>
    <lineage>
        <taxon>Eukaryota</taxon>
        <taxon>Viridiplantae</taxon>
        <taxon>Streptophyta</taxon>
        <taxon>Embryophyta</taxon>
        <taxon>Tracheophyta</taxon>
        <taxon>Spermatophyta</taxon>
        <taxon>Magnoliopsida</taxon>
        <taxon>Liliopsida</taxon>
        <taxon>Poales</taxon>
        <taxon>Poaceae</taxon>
        <taxon>BOP clade</taxon>
        <taxon>Pooideae</taxon>
        <taxon>Triticodae</taxon>
        <taxon>Triticeae</taxon>
        <taxon>Triticinae</taxon>
        <taxon>Aegilops</taxon>
    </lineage>
</organism>
<protein>
    <submittedName>
        <fullName evidence="2">Uncharacterized protein</fullName>
    </submittedName>
</protein>
<accession>A0A453GJ14</accession>
<reference evidence="2" key="5">
    <citation type="journal article" date="2021" name="G3 (Bethesda)">
        <title>Aegilops tauschii genome assembly Aet v5.0 features greater sequence contiguity and improved annotation.</title>
        <authorList>
            <person name="Wang L."/>
            <person name="Zhu T."/>
            <person name="Rodriguez J.C."/>
            <person name="Deal K.R."/>
            <person name="Dubcovsky J."/>
            <person name="McGuire P.E."/>
            <person name="Lux T."/>
            <person name="Spannagl M."/>
            <person name="Mayer K.F.X."/>
            <person name="Baldrich P."/>
            <person name="Meyers B.C."/>
            <person name="Huo N."/>
            <person name="Gu Y.Q."/>
            <person name="Zhou H."/>
            <person name="Devos K.M."/>
            <person name="Bennetzen J.L."/>
            <person name="Unver T."/>
            <person name="Budak H."/>
            <person name="Gulick P.J."/>
            <person name="Galiba G."/>
            <person name="Kalapos B."/>
            <person name="Nelson D.R."/>
            <person name="Li P."/>
            <person name="You F.M."/>
            <person name="Luo M.C."/>
            <person name="Dvorak J."/>
        </authorList>
    </citation>
    <scope>NUCLEOTIDE SEQUENCE [LARGE SCALE GENOMIC DNA]</scope>
    <source>
        <strain evidence="2">cv. AL8/78</strain>
    </source>
</reference>
<reference evidence="2" key="4">
    <citation type="submission" date="2019-03" db="UniProtKB">
        <authorList>
            <consortium name="EnsemblPlants"/>
        </authorList>
    </citation>
    <scope>IDENTIFICATION</scope>
</reference>